<evidence type="ECO:0000313" key="13">
    <source>
        <dbReference type="Proteomes" id="UP000655830"/>
    </source>
</evidence>
<evidence type="ECO:0000256" key="8">
    <source>
        <dbReference type="ARBA" id="ARBA00023136"/>
    </source>
</evidence>
<dbReference type="RefSeq" id="WP_249331388.1">
    <property type="nucleotide sequence ID" value="NZ_JACRSY010000003.1"/>
</dbReference>
<feature type="domain" description="HAMP" evidence="11">
    <location>
        <begin position="73"/>
        <end position="125"/>
    </location>
</feature>
<keyword evidence="13" id="KW-1185">Reference proteome</keyword>
<evidence type="ECO:0000256" key="9">
    <source>
        <dbReference type="SAM" id="Phobius"/>
    </source>
</evidence>
<evidence type="ECO:0000256" key="6">
    <source>
        <dbReference type="ARBA" id="ARBA00022777"/>
    </source>
</evidence>
<protein>
    <recommendedName>
        <fullName evidence="3">histidine kinase</fullName>
        <ecNumber evidence="3">2.7.13.3</ecNumber>
    </recommendedName>
</protein>
<dbReference type="AlphaFoldDB" id="A0A926IC70"/>
<dbReference type="GO" id="GO:0016036">
    <property type="term" value="P:cellular response to phosphate starvation"/>
    <property type="evidence" value="ECO:0007669"/>
    <property type="project" value="TreeGrafter"/>
</dbReference>
<dbReference type="SMART" id="SM00388">
    <property type="entry name" value="HisKA"/>
    <property type="match status" value="1"/>
</dbReference>
<dbReference type="PROSITE" id="PS50885">
    <property type="entry name" value="HAMP"/>
    <property type="match status" value="1"/>
</dbReference>
<dbReference type="FunFam" id="1.10.287.130:FF:000001">
    <property type="entry name" value="Two-component sensor histidine kinase"/>
    <property type="match status" value="1"/>
</dbReference>
<dbReference type="Gene3D" id="1.10.287.130">
    <property type="match status" value="1"/>
</dbReference>
<dbReference type="PANTHER" id="PTHR45453:SF1">
    <property type="entry name" value="PHOSPHATE REGULON SENSOR PROTEIN PHOR"/>
    <property type="match status" value="1"/>
</dbReference>
<reference evidence="12" key="1">
    <citation type="submission" date="2020-08" db="EMBL/GenBank/DDBJ databases">
        <title>Genome public.</title>
        <authorList>
            <person name="Liu C."/>
            <person name="Sun Q."/>
        </authorList>
    </citation>
    <scope>NUCLEOTIDE SEQUENCE</scope>
    <source>
        <strain evidence="12">NSJ-12</strain>
    </source>
</reference>
<dbReference type="InterPro" id="IPR004358">
    <property type="entry name" value="Sig_transdc_His_kin-like_C"/>
</dbReference>
<comment type="catalytic activity">
    <reaction evidence="1">
        <text>ATP + protein L-histidine = ADP + protein N-phospho-L-histidine.</text>
        <dbReference type="EC" id="2.7.13.3"/>
    </reaction>
</comment>
<dbReference type="NCBIfam" id="TIGR00229">
    <property type="entry name" value="sensory_box"/>
    <property type="match status" value="1"/>
</dbReference>
<evidence type="ECO:0000256" key="4">
    <source>
        <dbReference type="ARBA" id="ARBA00022553"/>
    </source>
</evidence>
<name>A0A926IC70_9FIRM</name>
<evidence type="ECO:0000256" key="3">
    <source>
        <dbReference type="ARBA" id="ARBA00012438"/>
    </source>
</evidence>
<dbReference type="GO" id="GO:0004721">
    <property type="term" value="F:phosphoprotein phosphatase activity"/>
    <property type="evidence" value="ECO:0007669"/>
    <property type="project" value="TreeGrafter"/>
</dbReference>
<dbReference type="Proteomes" id="UP000655830">
    <property type="component" value="Unassembled WGS sequence"/>
</dbReference>
<dbReference type="InterPro" id="IPR005467">
    <property type="entry name" value="His_kinase_dom"/>
</dbReference>
<dbReference type="InterPro" id="IPR000014">
    <property type="entry name" value="PAS"/>
</dbReference>
<dbReference type="Pfam" id="PF13426">
    <property type="entry name" value="PAS_9"/>
    <property type="match status" value="1"/>
</dbReference>
<dbReference type="SUPFAM" id="SSF158472">
    <property type="entry name" value="HAMP domain-like"/>
    <property type="match status" value="1"/>
</dbReference>
<dbReference type="InterPro" id="IPR035965">
    <property type="entry name" value="PAS-like_dom_sf"/>
</dbReference>
<evidence type="ECO:0000313" key="12">
    <source>
        <dbReference type="EMBL" id="MBC8578407.1"/>
    </source>
</evidence>
<feature type="transmembrane region" description="Helical" evidence="9">
    <location>
        <begin position="6"/>
        <end position="28"/>
    </location>
</feature>
<dbReference type="GO" id="GO:0000155">
    <property type="term" value="F:phosphorelay sensor kinase activity"/>
    <property type="evidence" value="ECO:0007669"/>
    <property type="project" value="InterPro"/>
</dbReference>
<evidence type="ECO:0000256" key="7">
    <source>
        <dbReference type="ARBA" id="ARBA00023012"/>
    </source>
</evidence>
<dbReference type="Pfam" id="PF00672">
    <property type="entry name" value="HAMP"/>
    <property type="match status" value="1"/>
</dbReference>
<keyword evidence="6" id="KW-0418">Kinase</keyword>
<keyword evidence="5" id="KW-0808">Transferase</keyword>
<keyword evidence="8 9" id="KW-0472">Membrane</keyword>
<dbReference type="Gene3D" id="3.30.565.10">
    <property type="entry name" value="Histidine kinase-like ATPase, C-terminal domain"/>
    <property type="match status" value="1"/>
</dbReference>
<proteinExistence type="predicted"/>
<keyword evidence="7" id="KW-0902">Two-component regulatory system</keyword>
<dbReference type="PROSITE" id="PS50109">
    <property type="entry name" value="HIS_KIN"/>
    <property type="match status" value="1"/>
</dbReference>
<dbReference type="InterPro" id="IPR050351">
    <property type="entry name" value="BphY/WalK/GraS-like"/>
</dbReference>
<evidence type="ECO:0000259" key="11">
    <source>
        <dbReference type="PROSITE" id="PS50885"/>
    </source>
</evidence>
<dbReference type="Pfam" id="PF02518">
    <property type="entry name" value="HATPase_c"/>
    <property type="match status" value="1"/>
</dbReference>
<keyword evidence="4" id="KW-0597">Phosphoprotein</keyword>
<dbReference type="PRINTS" id="PR00344">
    <property type="entry name" value="BCTRLSENSOR"/>
</dbReference>
<dbReference type="FunFam" id="3.30.565.10:FF:000006">
    <property type="entry name" value="Sensor histidine kinase WalK"/>
    <property type="match status" value="1"/>
</dbReference>
<dbReference type="SUPFAM" id="SSF55874">
    <property type="entry name" value="ATPase domain of HSP90 chaperone/DNA topoisomerase II/histidine kinase"/>
    <property type="match status" value="1"/>
</dbReference>
<feature type="domain" description="Histidine kinase" evidence="10">
    <location>
        <begin position="248"/>
        <end position="463"/>
    </location>
</feature>
<gene>
    <name evidence="12" type="ORF">H8718_02525</name>
</gene>
<dbReference type="SMART" id="SM00304">
    <property type="entry name" value="HAMP"/>
    <property type="match status" value="1"/>
</dbReference>
<accession>A0A926IC70</accession>
<feature type="transmembrane region" description="Helical" evidence="9">
    <location>
        <begin position="49"/>
        <end position="68"/>
    </location>
</feature>
<dbReference type="SUPFAM" id="SSF47384">
    <property type="entry name" value="Homodimeric domain of signal transducing histidine kinase"/>
    <property type="match status" value="1"/>
</dbReference>
<dbReference type="InterPro" id="IPR036890">
    <property type="entry name" value="HATPase_C_sf"/>
</dbReference>
<sequence length="463" mass="53236">MRKTIMGPALVVLWGMAIAYMSMGYMMLEKLAVHNKASQTVITQLEIDMIYKSTGIALIATFILYIFIGKTTRTITEPIKKLTEEAKAFARGEYIHNVKNYEVEEVQTLAQAFDDMGEKLYRTIRKLQYQKTKAETILNDLDEAIIILDEEGYITEVNASVQGILKVEDIKRYHIGTVLRDTKIRQMIEVALKQKQYNSCEILRDEKILHFRIAPISKGDKHYGFIISVRDITQTRQLEELRYQFVSNVTHELKTPLTSIQGFVETLKDGAIDNRDIALRFLDIIDIEAKRLYRLIQDILLLSEIENMENNYGMRIELTPIIEEVIAILQQEADKKQIEIIFNHTHDIVFEHASADYMKQVMMNMLSNALKYTDTGTVTITTECRNDEYVISIQDTGIGMPKESLGRIFERFYRVDKSRSRKSGGTGLGLSIVKHIVELYKGTIKVESTEHVGTTFTITFKKN</sequence>
<dbReference type="EC" id="2.7.13.3" evidence="3"/>
<keyword evidence="9" id="KW-1133">Transmembrane helix</keyword>
<dbReference type="PANTHER" id="PTHR45453">
    <property type="entry name" value="PHOSPHATE REGULON SENSOR PROTEIN PHOR"/>
    <property type="match status" value="1"/>
</dbReference>
<dbReference type="SMART" id="SM00387">
    <property type="entry name" value="HATPase_c"/>
    <property type="match status" value="1"/>
</dbReference>
<organism evidence="12 13">
    <name type="scientific">Zhenhengia yiwuensis</name>
    <dbReference type="NCBI Taxonomy" id="2763666"/>
    <lineage>
        <taxon>Bacteria</taxon>
        <taxon>Bacillati</taxon>
        <taxon>Bacillota</taxon>
        <taxon>Clostridia</taxon>
        <taxon>Lachnospirales</taxon>
        <taxon>Lachnospiraceae</taxon>
        <taxon>Zhenhengia</taxon>
    </lineage>
</organism>
<dbReference type="GO" id="GO:0005886">
    <property type="term" value="C:plasma membrane"/>
    <property type="evidence" value="ECO:0007669"/>
    <property type="project" value="TreeGrafter"/>
</dbReference>
<comment type="caution">
    <text evidence="12">The sequence shown here is derived from an EMBL/GenBank/DDBJ whole genome shotgun (WGS) entry which is preliminary data.</text>
</comment>
<evidence type="ECO:0000256" key="2">
    <source>
        <dbReference type="ARBA" id="ARBA00004370"/>
    </source>
</evidence>
<comment type="subcellular location">
    <subcellularLocation>
        <location evidence="2">Membrane</location>
    </subcellularLocation>
</comment>
<dbReference type="InterPro" id="IPR003660">
    <property type="entry name" value="HAMP_dom"/>
</dbReference>
<dbReference type="Pfam" id="PF00512">
    <property type="entry name" value="HisKA"/>
    <property type="match status" value="1"/>
</dbReference>
<evidence type="ECO:0000259" key="10">
    <source>
        <dbReference type="PROSITE" id="PS50109"/>
    </source>
</evidence>
<dbReference type="Gene3D" id="3.30.450.20">
    <property type="entry name" value="PAS domain"/>
    <property type="match status" value="1"/>
</dbReference>
<evidence type="ECO:0000256" key="1">
    <source>
        <dbReference type="ARBA" id="ARBA00000085"/>
    </source>
</evidence>
<dbReference type="CDD" id="cd06225">
    <property type="entry name" value="HAMP"/>
    <property type="match status" value="1"/>
</dbReference>
<dbReference type="SUPFAM" id="SSF55785">
    <property type="entry name" value="PYP-like sensor domain (PAS domain)"/>
    <property type="match status" value="1"/>
</dbReference>
<keyword evidence="9" id="KW-0812">Transmembrane</keyword>
<dbReference type="CDD" id="cd00082">
    <property type="entry name" value="HisKA"/>
    <property type="match status" value="1"/>
</dbReference>
<evidence type="ECO:0000256" key="5">
    <source>
        <dbReference type="ARBA" id="ARBA00022679"/>
    </source>
</evidence>
<dbReference type="InterPro" id="IPR003661">
    <property type="entry name" value="HisK_dim/P_dom"/>
</dbReference>
<dbReference type="Gene3D" id="6.10.340.10">
    <property type="match status" value="1"/>
</dbReference>
<dbReference type="InterPro" id="IPR003594">
    <property type="entry name" value="HATPase_dom"/>
</dbReference>
<dbReference type="EMBL" id="JACRSY010000003">
    <property type="protein sequence ID" value="MBC8578407.1"/>
    <property type="molecule type" value="Genomic_DNA"/>
</dbReference>
<dbReference type="InterPro" id="IPR036097">
    <property type="entry name" value="HisK_dim/P_sf"/>
</dbReference>